<keyword evidence="5" id="KW-1185">Reference proteome</keyword>
<dbReference type="GeneID" id="112291544"/>
<evidence type="ECO:0000313" key="5">
    <source>
        <dbReference type="Proteomes" id="UP000006727"/>
    </source>
</evidence>
<dbReference type="RefSeq" id="XP_024394882.1">
    <property type="nucleotide sequence ID" value="XM_024539114.2"/>
</dbReference>
<dbReference type="OrthoDB" id="10263094at2759"/>
<dbReference type="SUPFAM" id="SSF53474">
    <property type="entry name" value="alpha/beta-Hydrolases"/>
    <property type="match status" value="1"/>
</dbReference>
<name>A0A2K1JHQ2_PHYPA</name>
<dbReference type="Proteomes" id="UP000006727">
    <property type="component" value="Chromosome 14"/>
</dbReference>
<proteinExistence type="predicted"/>
<evidence type="ECO:0000313" key="3">
    <source>
        <dbReference type="EMBL" id="PNR40826.1"/>
    </source>
</evidence>
<keyword evidence="1" id="KW-0378">Hydrolase</keyword>
<dbReference type="EMBL" id="ABEU02000014">
    <property type="protein sequence ID" value="PNR40826.1"/>
    <property type="molecule type" value="Genomic_DNA"/>
</dbReference>
<dbReference type="Gramene" id="Pp3c14_9000V3.2">
    <property type="protein sequence ID" value="Pp3c14_9000V3.2"/>
    <property type="gene ID" value="Pp3c14_9000"/>
</dbReference>
<evidence type="ECO:0000313" key="4">
    <source>
        <dbReference type="EnsemblPlants" id="Pp3c14_9000V3.1"/>
    </source>
</evidence>
<evidence type="ECO:0000256" key="2">
    <source>
        <dbReference type="SAM" id="MobiDB-lite"/>
    </source>
</evidence>
<dbReference type="Gene3D" id="3.40.50.1820">
    <property type="entry name" value="alpha/beta hydrolase"/>
    <property type="match status" value="1"/>
</dbReference>
<reference evidence="4" key="3">
    <citation type="submission" date="2020-12" db="UniProtKB">
        <authorList>
            <consortium name="EnsemblPlants"/>
        </authorList>
    </citation>
    <scope>IDENTIFICATION</scope>
</reference>
<dbReference type="PaxDb" id="3218-PP1S79_112V6.1"/>
<dbReference type="EnsemblPlants" id="Pp3c14_9000V3.2">
    <property type="protein sequence ID" value="Pp3c14_9000V3.2"/>
    <property type="gene ID" value="Pp3c14_9000"/>
</dbReference>
<dbReference type="Pfam" id="PF02089">
    <property type="entry name" value="Palm_thioest"/>
    <property type="match status" value="1"/>
</dbReference>
<organism evidence="3">
    <name type="scientific">Physcomitrium patens</name>
    <name type="common">Spreading-leaved earth moss</name>
    <name type="synonym">Physcomitrella patens</name>
    <dbReference type="NCBI Taxonomy" id="3218"/>
    <lineage>
        <taxon>Eukaryota</taxon>
        <taxon>Viridiplantae</taxon>
        <taxon>Streptophyta</taxon>
        <taxon>Embryophyta</taxon>
        <taxon>Bryophyta</taxon>
        <taxon>Bryophytina</taxon>
        <taxon>Bryopsida</taxon>
        <taxon>Funariidae</taxon>
        <taxon>Funariales</taxon>
        <taxon>Funariaceae</taxon>
        <taxon>Physcomitrium</taxon>
    </lineage>
</organism>
<evidence type="ECO:0008006" key="6">
    <source>
        <dbReference type="Google" id="ProtNLM"/>
    </source>
</evidence>
<accession>A0A2K1JHQ2</accession>
<reference evidence="3 5" key="2">
    <citation type="journal article" date="2018" name="Plant J.">
        <title>The Physcomitrella patens chromosome-scale assembly reveals moss genome structure and evolution.</title>
        <authorList>
            <person name="Lang D."/>
            <person name="Ullrich K.K."/>
            <person name="Murat F."/>
            <person name="Fuchs J."/>
            <person name="Jenkins J."/>
            <person name="Haas F.B."/>
            <person name="Piednoel M."/>
            <person name="Gundlach H."/>
            <person name="Van Bel M."/>
            <person name="Meyberg R."/>
            <person name="Vives C."/>
            <person name="Morata J."/>
            <person name="Symeonidi A."/>
            <person name="Hiss M."/>
            <person name="Muchero W."/>
            <person name="Kamisugi Y."/>
            <person name="Saleh O."/>
            <person name="Blanc G."/>
            <person name="Decker E.L."/>
            <person name="van Gessel N."/>
            <person name="Grimwood J."/>
            <person name="Hayes R.D."/>
            <person name="Graham S.W."/>
            <person name="Gunter L.E."/>
            <person name="McDaniel S.F."/>
            <person name="Hoernstein S.N.W."/>
            <person name="Larsson A."/>
            <person name="Li F.W."/>
            <person name="Perroud P.F."/>
            <person name="Phillips J."/>
            <person name="Ranjan P."/>
            <person name="Rokshar D.S."/>
            <person name="Rothfels C.J."/>
            <person name="Schneider L."/>
            <person name="Shu S."/>
            <person name="Stevenson D.W."/>
            <person name="Thummler F."/>
            <person name="Tillich M."/>
            <person name="Villarreal Aguilar J.C."/>
            <person name="Widiez T."/>
            <person name="Wong G.K."/>
            <person name="Wymore A."/>
            <person name="Zhang Y."/>
            <person name="Zimmer A.D."/>
            <person name="Quatrano R.S."/>
            <person name="Mayer K.F.X."/>
            <person name="Goodstein D."/>
            <person name="Casacuberta J.M."/>
            <person name="Vandepoele K."/>
            <person name="Reski R."/>
            <person name="Cuming A.C."/>
            <person name="Tuskan G.A."/>
            <person name="Maumus F."/>
            <person name="Salse J."/>
            <person name="Schmutz J."/>
            <person name="Rensing S.A."/>
        </authorList>
    </citation>
    <scope>NUCLEOTIDE SEQUENCE [LARGE SCALE GENOMIC DNA]</scope>
    <source>
        <strain evidence="4 5">cv. Gransden 2004</strain>
    </source>
</reference>
<dbReference type="KEGG" id="ppp:112291544"/>
<dbReference type="PANTHER" id="PTHR11247:SF8">
    <property type="entry name" value="PALMITOYL-PROTEIN THIOESTERASE 1"/>
    <property type="match status" value="1"/>
</dbReference>
<dbReference type="Gramene" id="Pp3c14_9000V3.1">
    <property type="protein sequence ID" value="Pp3c14_9000V3.1"/>
    <property type="gene ID" value="Pp3c14_9000"/>
</dbReference>
<feature type="region of interest" description="Disordered" evidence="2">
    <location>
        <begin position="1"/>
        <end position="20"/>
    </location>
</feature>
<dbReference type="STRING" id="3218.A0A2K1JHQ2"/>
<gene>
    <name evidence="4" type="primary">LOC112291544</name>
    <name evidence="3" type="ORF">PHYPA_018229</name>
</gene>
<dbReference type="PANTHER" id="PTHR11247">
    <property type="entry name" value="PALMITOYL-PROTEIN THIOESTERASE/DOLICHYLDIPHOSPHATASE 1"/>
    <property type="match status" value="1"/>
</dbReference>
<dbReference type="InterPro" id="IPR029058">
    <property type="entry name" value="AB_hydrolase_fold"/>
</dbReference>
<sequence>MMSPMPGVASESEAMGEQGTGSKGRNAVLVFLLAISVFPAFVVAVEEKPLPFIVLHGIGDECRNQGLYEFTNFLINESGAFGFCIEIGNGASDSFFMRLDKQADLVCEQVKKIPELRGGYNVVGLSQGNVVARAVIEFCDGGPPVHNFVSLGGPHAGTASIPGCSIMSLCKLADALIRLGVYSSFVQNHLAPSGYVKIPNDLAAYYKGSMFLPKLNNEIASTRNETYKKRFESINHLVLIMFQEDAILVPPQTAWFGYYGENDFTTVLPPERTDLYKEDWIGLRTLDEAGRVTYIAFPGDHLSINDVQLKKFVVPYLRSSPIAPSIDWSSY</sequence>
<dbReference type="OMA" id="KFVMVMF"/>
<dbReference type="GO" id="GO:0016787">
    <property type="term" value="F:hydrolase activity"/>
    <property type="evidence" value="ECO:0007669"/>
    <property type="project" value="UniProtKB-KW"/>
</dbReference>
<dbReference type="AlphaFoldDB" id="A0A2K1JHQ2"/>
<protein>
    <recommendedName>
        <fullName evidence="6">Palmitoyl-protein thioesterase 1</fullName>
    </recommendedName>
</protein>
<dbReference type="FunCoup" id="A0A2K1JHQ2">
    <property type="interactions" value="4251"/>
</dbReference>
<reference evidence="3 5" key="1">
    <citation type="journal article" date="2008" name="Science">
        <title>The Physcomitrella genome reveals evolutionary insights into the conquest of land by plants.</title>
        <authorList>
            <person name="Rensing S."/>
            <person name="Lang D."/>
            <person name="Zimmer A."/>
            <person name="Terry A."/>
            <person name="Salamov A."/>
            <person name="Shapiro H."/>
            <person name="Nishiyama T."/>
            <person name="Perroud P.-F."/>
            <person name="Lindquist E."/>
            <person name="Kamisugi Y."/>
            <person name="Tanahashi T."/>
            <person name="Sakakibara K."/>
            <person name="Fujita T."/>
            <person name="Oishi K."/>
            <person name="Shin-I T."/>
            <person name="Kuroki Y."/>
            <person name="Toyoda A."/>
            <person name="Suzuki Y."/>
            <person name="Hashimoto A."/>
            <person name="Yamaguchi K."/>
            <person name="Sugano A."/>
            <person name="Kohara Y."/>
            <person name="Fujiyama A."/>
            <person name="Anterola A."/>
            <person name="Aoki S."/>
            <person name="Ashton N."/>
            <person name="Barbazuk W.B."/>
            <person name="Barker E."/>
            <person name="Bennetzen J."/>
            <person name="Bezanilla M."/>
            <person name="Blankenship R."/>
            <person name="Cho S.H."/>
            <person name="Dutcher S."/>
            <person name="Estelle M."/>
            <person name="Fawcett J.A."/>
            <person name="Gundlach H."/>
            <person name="Hanada K."/>
            <person name="Heyl A."/>
            <person name="Hicks K.A."/>
            <person name="Hugh J."/>
            <person name="Lohr M."/>
            <person name="Mayer K."/>
            <person name="Melkozernov A."/>
            <person name="Murata T."/>
            <person name="Nelson D."/>
            <person name="Pils B."/>
            <person name="Prigge M."/>
            <person name="Reiss B."/>
            <person name="Renner T."/>
            <person name="Rombauts S."/>
            <person name="Rushton P."/>
            <person name="Sanderfoot A."/>
            <person name="Schween G."/>
            <person name="Shiu S.-H."/>
            <person name="Stueber K."/>
            <person name="Theodoulou F.L."/>
            <person name="Tu H."/>
            <person name="Van de Peer Y."/>
            <person name="Verrier P.J."/>
            <person name="Waters E."/>
            <person name="Wood A."/>
            <person name="Yang L."/>
            <person name="Cove D."/>
            <person name="Cuming A."/>
            <person name="Hasebe M."/>
            <person name="Lucas S."/>
            <person name="Mishler D.B."/>
            <person name="Reski R."/>
            <person name="Grigoriev I."/>
            <person name="Quatrano R.S."/>
            <person name="Boore J.L."/>
        </authorList>
    </citation>
    <scope>NUCLEOTIDE SEQUENCE [LARGE SCALE GENOMIC DNA]</scope>
    <source>
        <strain evidence="4 5">cv. Gransden 2004</strain>
    </source>
</reference>
<dbReference type="EnsemblPlants" id="Pp3c14_9000V3.1">
    <property type="protein sequence ID" value="Pp3c14_9000V3.1"/>
    <property type="gene ID" value="Pp3c14_9000"/>
</dbReference>
<evidence type="ECO:0000256" key="1">
    <source>
        <dbReference type="ARBA" id="ARBA00022801"/>
    </source>
</evidence>